<name>A0A7C9ESR5_OPUST</name>
<evidence type="ECO:0000313" key="1">
    <source>
        <dbReference type="EMBL" id="MBA4673943.1"/>
    </source>
</evidence>
<reference evidence="1" key="1">
    <citation type="journal article" date="2013" name="J. Plant Res.">
        <title>Effect of fungi and light on seed germination of three Opuntia species from semiarid lands of central Mexico.</title>
        <authorList>
            <person name="Delgado-Sanchez P."/>
            <person name="Jimenez-Bremont J.F."/>
            <person name="Guerrero-Gonzalez Mde L."/>
            <person name="Flores J."/>
        </authorList>
    </citation>
    <scope>NUCLEOTIDE SEQUENCE</scope>
    <source>
        <tissue evidence="1">Cladode</tissue>
    </source>
</reference>
<sequence>MLLMMMIMTKRKALVGNLRKPLAMAMQRRETHSLSLSRLYVLQVIEVLSLHSMIGFHGMKFLAQRKTKVLNFDHGCHGHSRLFPNPEHNAKKTMTLFEG</sequence>
<proteinExistence type="predicted"/>
<dbReference type="AlphaFoldDB" id="A0A7C9ESR5"/>
<reference evidence="1" key="2">
    <citation type="submission" date="2020-07" db="EMBL/GenBank/DDBJ databases">
        <authorList>
            <person name="Vera ALvarez R."/>
            <person name="Arias-Moreno D.M."/>
            <person name="Jimenez-Jacinto V."/>
            <person name="Jimenez-Bremont J.F."/>
            <person name="Swaminathan K."/>
            <person name="Moose S.P."/>
            <person name="Guerrero-Gonzalez M.L."/>
            <person name="Marino-Ramirez L."/>
            <person name="Landsman D."/>
            <person name="Rodriguez-Kessler M."/>
            <person name="Delgado-Sanchez P."/>
        </authorList>
    </citation>
    <scope>NUCLEOTIDE SEQUENCE</scope>
    <source>
        <tissue evidence="1">Cladode</tissue>
    </source>
</reference>
<accession>A0A7C9ESR5</accession>
<organism evidence="1">
    <name type="scientific">Opuntia streptacantha</name>
    <name type="common">Prickly pear cactus</name>
    <name type="synonym">Opuntia cardona</name>
    <dbReference type="NCBI Taxonomy" id="393608"/>
    <lineage>
        <taxon>Eukaryota</taxon>
        <taxon>Viridiplantae</taxon>
        <taxon>Streptophyta</taxon>
        <taxon>Embryophyta</taxon>
        <taxon>Tracheophyta</taxon>
        <taxon>Spermatophyta</taxon>
        <taxon>Magnoliopsida</taxon>
        <taxon>eudicotyledons</taxon>
        <taxon>Gunneridae</taxon>
        <taxon>Pentapetalae</taxon>
        <taxon>Caryophyllales</taxon>
        <taxon>Cactineae</taxon>
        <taxon>Cactaceae</taxon>
        <taxon>Opuntioideae</taxon>
        <taxon>Opuntia</taxon>
    </lineage>
</organism>
<protein>
    <submittedName>
        <fullName evidence="1">Uncharacterized protein</fullName>
    </submittedName>
</protein>
<dbReference type="EMBL" id="GISG01261207">
    <property type="protein sequence ID" value="MBA4673943.1"/>
    <property type="molecule type" value="Transcribed_RNA"/>
</dbReference>